<dbReference type="AlphaFoldDB" id="A0A6J4NQV4"/>
<protein>
    <submittedName>
        <fullName evidence="1">Uncharacterized protein</fullName>
    </submittedName>
</protein>
<reference evidence="1" key="1">
    <citation type="submission" date="2020-02" db="EMBL/GenBank/DDBJ databases">
        <authorList>
            <person name="Meier V. D."/>
        </authorList>
    </citation>
    <scope>NUCLEOTIDE SEQUENCE</scope>
    <source>
        <strain evidence="1">AVDCRST_MAG93</strain>
    </source>
</reference>
<accession>A0A6J4NQV4</accession>
<organism evidence="1">
    <name type="scientific">uncultured Chloroflexia bacterium</name>
    <dbReference type="NCBI Taxonomy" id="1672391"/>
    <lineage>
        <taxon>Bacteria</taxon>
        <taxon>Bacillati</taxon>
        <taxon>Chloroflexota</taxon>
        <taxon>Chloroflexia</taxon>
        <taxon>environmental samples</taxon>
    </lineage>
</organism>
<sequence length="71" mass="7877">MTYTLEIVPTSDPVGTMTTYRVRDAQGRLIFATRAYSTPEGTEGARGRLRAWCKRTGSKLVMAPAEARKRA</sequence>
<name>A0A6J4NQV4_9CHLR</name>
<proteinExistence type="predicted"/>
<evidence type="ECO:0000313" key="1">
    <source>
        <dbReference type="EMBL" id="CAA9394483.1"/>
    </source>
</evidence>
<dbReference type="EMBL" id="CADCTR010003324">
    <property type="protein sequence ID" value="CAA9394483.1"/>
    <property type="molecule type" value="Genomic_DNA"/>
</dbReference>
<gene>
    <name evidence="1" type="ORF">AVDCRST_MAG93-9900</name>
</gene>